<reference evidence="3" key="1">
    <citation type="submission" date="2023-01" db="EMBL/GenBank/DDBJ databases">
        <title>Key to firefly adult light organ development and bioluminescence: homeobox transcription factors regulate luciferase expression and transportation to peroxisome.</title>
        <authorList>
            <person name="Fu X."/>
        </authorList>
    </citation>
    <scope>NUCLEOTIDE SEQUENCE [LARGE SCALE GENOMIC DNA]</scope>
</reference>
<proteinExistence type="predicted"/>
<organism evidence="2 3">
    <name type="scientific">Aquatica leii</name>
    <dbReference type="NCBI Taxonomy" id="1421715"/>
    <lineage>
        <taxon>Eukaryota</taxon>
        <taxon>Metazoa</taxon>
        <taxon>Ecdysozoa</taxon>
        <taxon>Arthropoda</taxon>
        <taxon>Hexapoda</taxon>
        <taxon>Insecta</taxon>
        <taxon>Pterygota</taxon>
        <taxon>Neoptera</taxon>
        <taxon>Endopterygota</taxon>
        <taxon>Coleoptera</taxon>
        <taxon>Polyphaga</taxon>
        <taxon>Elateriformia</taxon>
        <taxon>Elateroidea</taxon>
        <taxon>Lampyridae</taxon>
        <taxon>Luciolinae</taxon>
        <taxon>Aquatica</taxon>
    </lineage>
</organism>
<comment type="caution">
    <text evidence="2">The sequence shown here is derived from an EMBL/GenBank/DDBJ whole genome shotgun (WGS) entry which is preliminary data.</text>
</comment>
<dbReference type="Proteomes" id="UP001353858">
    <property type="component" value="Unassembled WGS sequence"/>
</dbReference>
<name>A0AAN7P0F7_9COLE</name>
<keyword evidence="1" id="KW-0812">Transmembrane</keyword>
<accession>A0AAN7P0F7</accession>
<evidence type="ECO:0000313" key="2">
    <source>
        <dbReference type="EMBL" id="KAK4877600.1"/>
    </source>
</evidence>
<protein>
    <submittedName>
        <fullName evidence="2">Uncharacterized protein</fullName>
    </submittedName>
</protein>
<keyword evidence="1" id="KW-1133">Transmembrane helix</keyword>
<evidence type="ECO:0000256" key="1">
    <source>
        <dbReference type="SAM" id="Phobius"/>
    </source>
</evidence>
<feature type="transmembrane region" description="Helical" evidence="1">
    <location>
        <begin position="6"/>
        <end position="25"/>
    </location>
</feature>
<dbReference type="EMBL" id="JARPUR010000004">
    <property type="protein sequence ID" value="KAK4877600.1"/>
    <property type="molecule type" value="Genomic_DNA"/>
</dbReference>
<keyword evidence="1" id="KW-0472">Membrane</keyword>
<keyword evidence="3" id="KW-1185">Reference proteome</keyword>
<gene>
    <name evidence="2" type="ORF">RN001_010106</name>
</gene>
<sequence>MWYVNWPATAFVTLFIIVMVIIILLRFGPQICRTRHTTLPERRDWQHQTYAQPIGFESLA</sequence>
<dbReference type="AlphaFoldDB" id="A0AAN7P0F7"/>
<evidence type="ECO:0000313" key="3">
    <source>
        <dbReference type="Proteomes" id="UP001353858"/>
    </source>
</evidence>